<reference evidence="6 7" key="1">
    <citation type="journal article" date="2014" name="Int. J. Syst. Evol. Microbiol.">
        <title>Complete genome sequence of Corynebacterium casei LMG S-19264T (=DSM 44701T), isolated from a smear-ripened cheese.</title>
        <authorList>
            <consortium name="US DOE Joint Genome Institute (JGI-PGF)"/>
            <person name="Walter F."/>
            <person name="Albersmeier A."/>
            <person name="Kalinowski J."/>
            <person name="Ruckert C."/>
        </authorList>
    </citation>
    <scope>NUCLEOTIDE SEQUENCE [LARGE SCALE GENOMIC DNA]</scope>
    <source>
        <strain evidence="6 7">NBRC 110095</strain>
    </source>
</reference>
<feature type="domain" description="HTH lysR-type" evidence="5">
    <location>
        <begin position="4"/>
        <end position="61"/>
    </location>
</feature>
<evidence type="ECO:0000313" key="7">
    <source>
        <dbReference type="Proteomes" id="UP001156870"/>
    </source>
</evidence>
<dbReference type="Gene3D" id="1.10.10.10">
    <property type="entry name" value="Winged helix-like DNA-binding domain superfamily/Winged helix DNA-binding domain"/>
    <property type="match status" value="1"/>
</dbReference>
<sequence>MCPMDTQHLKAFVRVADLGSFSAAADTLHLTQPAVSKRIAALEQQLQCSLFDRISRVVTLTEAGRALLPYARDILRNVYDAERMIIELSGEVRGSLKLSTSHHIGLHRLPKVLKRFCHSYPEVALDLAFQDSEKANERVLHGETELAVITLPPEPHPKLVTQALWRDPLYFVAAHNHPLSQMPELTLKALSDYEAILPETSTYTTSLVKSIFEKQGLNLQLTMATNFMETIKMMVGIGLGWSLLPESLVDADEHTVLNINAPVERILGSVYHKERSLSNASQAFLELLKQYADSTPIVHSNQG</sequence>
<dbReference type="AlphaFoldDB" id="A0AA37WQ05"/>
<gene>
    <name evidence="6" type="ORF">GCM10007877_32500</name>
</gene>
<dbReference type="InterPro" id="IPR000847">
    <property type="entry name" value="LysR_HTH_N"/>
</dbReference>
<evidence type="ECO:0000256" key="4">
    <source>
        <dbReference type="ARBA" id="ARBA00023163"/>
    </source>
</evidence>
<dbReference type="Pfam" id="PF00126">
    <property type="entry name" value="HTH_1"/>
    <property type="match status" value="1"/>
</dbReference>
<proteinExistence type="inferred from homology"/>
<comment type="similarity">
    <text evidence="1">Belongs to the LysR transcriptional regulatory family.</text>
</comment>
<dbReference type="InterPro" id="IPR036388">
    <property type="entry name" value="WH-like_DNA-bd_sf"/>
</dbReference>
<dbReference type="EMBL" id="BSPD01000080">
    <property type="protein sequence ID" value="GLS27531.1"/>
    <property type="molecule type" value="Genomic_DNA"/>
</dbReference>
<dbReference type="SUPFAM" id="SSF46785">
    <property type="entry name" value="Winged helix' DNA-binding domain"/>
    <property type="match status" value="1"/>
</dbReference>
<evidence type="ECO:0000313" key="6">
    <source>
        <dbReference type="EMBL" id="GLS27531.1"/>
    </source>
</evidence>
<dbReference type="InterPro" id="IPR005119">
    <property type="entry name" value="LysR_subst-bd"/>
</dbReference>
<dbReference type="Pfam" id="PF03466">
    <property type="entry name" value="LysR_substrate"/>
    <property type="match status" value="1"/>
</dbReference>
<name>A0AA37WQ05_9GAMM</name>
<dbReference type="PANTHER" id="PTHR30126">
    <property type="entry name" value="HTH-TYPE TRANSCRIPTIONAL REGULATOR"/>
    <property type="match status" value="1"/>
</dbReference>
<evidence type="ECO:0000256" key="2">
    <source>
        <dbReference type="ARBA" id="ARBA00023015"/>
    </source>
</evidence>
<dbReference type="Proteomes" id="UP001156870">
    <property type="component" value="Unassembled WGS sequence"/>
</dbReference>
<dbReference type="FunFam" id="1.10.10.10:FF:000001">
    <property type="entry name" value="LysR family transcriptional regulator"/>
    <property type="match status" value="1"/>
</dbReference>
<evidence type="ECO:0000256" key="3">
    <source>
        <dbReference type="ARBA" id="ARBA00023125"/>
    </source>
</evidence>
<dbReference type="SUPFAM" id="SSF53850">
    <property type="entry name" value="Periplasmic binding protein-like II"/>
    <property type="match status" value="1"/>
</dbReference>
<organism evidence="6 7">
    <name type="scientific">Marinibactrum halimedae</name>
    <dbReference type="NCBI Taxonomy" id="1444977"/>
    <lineage>
        <taxon>Bacteria</taxon>
        <taxon>Pseudomonadati</taxon>
        <taxon>Pseudomonadota</taxon>
        <taxon>Gammaproteobacteria</taxon>
        <taxon>Cellvibrionales</taxon>
        <taxon>Cellvibrionaceae</taxon>
        <taxon>Marinibactrum</taxon>
    </lineage>
</organism>
<keyword evidence="2" id="KW-0805">Transcription regulation</keyword>
<dbReference type="PANTHER" id="PTHR30126:SF81">
    <property type="entry name" value="HTH-TYPE TRANSCRIPTIONAL REGULATOR ILVY"/>
    <property type="match status" value="1"/>
</dbReference>
<accession>A0AA37WQ05</accession>
<evidence type="ECO:0000256" key="1">
    <source>
        <dbReference type="ARBA" id="ARBA00009437"/>
    </source>
</evidence>
<evidence type="ECO:0000259" key="5">
    <source>
        <dbReference type="PROSITE" id="PS50931"/>
    </source>
</evidence>
<keyword evidence="4" id="KW-0804">Transcription</keyword>
<protein>
    <submittedName>
        <fullName evidence="6">LysR family transcriptional regulator</fullName>
    </submittedName>
</protein>
<comment type="caution">
    <text evidence="6">The sequence shown here is derived from an EMBL/GenBank/DDBJ whole genome shotgun (WGS) entry which is preliminary data.</text>
</comment>
<keyword evidence="7" id="KW-1185">Reference proteome</keyword>
<dbReference type="PROSITE" id="PS50931">
    <property type="entry name" value="HTH_LYSR"/>
    <property type="match status" value="1"/>
</dbReference>
<dbReference type="Gene3D" id="3.40.190.290">
    <property type="match status" value="1"/>
</dbReference>
<dbReference type="GO" id="GO:0000976">
    <property type="term" value="F:transcription cis-regulatory region binding"/>
    <property type="evidence" value="ECO:0007669"/>
    <property type="project" value="TreeGrafter"/>
</dbReference>
<dbReference type="InterPro" id="IPR036390">
    <property type="entry name" value="WH_DNA-bd_sf"/>
</dbReference>
<dbReference type="GO" id="GO:0003700">
    <property type="term" value="F:DNA-binding transcription factor activity"/>
    <property type="evidence" value="ECO:0007669"/>
    <property type="project" value="InterPro"/>
</dbReference>
<dbReference type="PRINTS" id="PR00039">
    <property type="entry name" value="HTHLYSR"/>
</dbReference>
<dbReference type="CDD" id="cd05466">
    <property type="entry name" value="PBP2_LTTR_substrate"/>
    <property type="match status" value="1"/>
</dbReference>
<keyword evidence="3" id="KW-0238">DNA-binding</keyword>